<name>A0AA49FMX9_9PROT</name>
<dbReference type="InterPro" id="IPR005883">
    <property type="entry name" value="PilM"/>
</dbReference>
<dbReference type="PANTHER" id="PTHR32432:SF3">
    <property type="entry name" value="ETHANOLAMINE UTILIZATION PROTEIN EUTJ"/>
    <property type="match status" value="1"/>
</dbReference>
<dbReference type="GO" id="GO:0051301">
    <property type="term" value="P:cell division"/>
    <property type="evidence" value="ECO:0007669"/>
    <property type="project" value="InterPro"/>
</dbReference>
<dbReference type="NCBIfam" id="TIGR01175">
    <property type="entry name" value="pilM"/>
    <property type="match status" value="1"/>
</dbReference>
<dbReference type="InterPro" id="IPR003494">
    <property type="entry name" value="SHS2_FtsA"/>
</dbReference>
<gene>
    <name evidence="2" type="ORF">OHM77_11440</name>
</gene>
<dbReference type="KEGG" id="npv:OHM77_11440"/>
<dbReference type="AlphaFoldDB" id="A0AA49FMX9"/>
<dbReference type="InterPro" id="IPR050696">
    <property type="entry name" value="FtsA/MreB"/>
</dbReference>
<dbReference type="EMBL" id="CP107246">
    <property type="protein sequence ID" value="WIM07076.1"/>
    <property type="molecule type" value="Genomic_DNA"/>
</dbReference>
<dbReference type="Gene3D" id="3.30.1490.300">
    <property type="match status" value="1"/>
</dbReference>
<evidence type="ECO:0000313" key="2">
    <source>
        <dbReference type="EMBL" id="WIM07076.1"/>
    </source>
</evidence>
<dbReference type="Gene3D" id="3.30.420.40">
    <property type="match status" value="2"/>
</dbReference>
<dbReference type="SUPFAM" id="SSF53067">
    <property type="entry name" value="Actin-like ATPase domain"/>
    <property type="match status" value="2"/>
</dbReference>
<reference evidence="2" key="1">
    <citation type="journal article" date="2023" name="Nat. Microbiol.">
        <title>Enrichment and characterization of a nitric oxide-reducing microbial community in a continuous bioreactor.</title>
        <authorList>
            <person name="Garrido-Amador P."/>
            <person name="Stortenbeker N."/>
            <person name="Wessels H.J.C.T."/>
            <person name="Speth D.R."/>
            <person name="Garcia-Heredia I."/>
            <person name="Kartal B."/>
        </authorList>
    </citation>
    <scope>NUCLEOTIDE SEQUENCE</scope>
    <source>
        <strain evidence="2">MAG1</strain>
    </source>
</reference>
<sequence length="349" mass="37657">MIGLDISSSAIKMVELAEGGKGGYRVERYAIEPLPRDAVVDGNIANLEGVAESIRRCWKRMGTSTKYVAMSLPTAAVITKKIILPANLRETEMEVQVESEANQYIPFALDEVNLDFQIVGPAPSSPDEVEVLIAASRKEKVEDRVACAEAAELKPLVMDVESYAIQAAFELVMKQLTGTGNAADADTIVALVDVGANAMKVAIMRGGQPVYSREQAFGGGQLTQDVMRAYGMSAEEAEAVKRSGSAPENYEAELLRPFLDNLALEVSRALQFFFTSTQYNQVHHIVLAGGCAVIPGVDEVVATRTQINTVVANPFVSMTLSSRVRPKQLVADAPSLMVACGLALRRFDQ</sequence>
<proteinExistence type="predicted"/>
<dbReference type="SMART" id="SM00842">
    <property type="entry name" value="FtsA"/>
    <property type="match status" value="1"/>
</dbReference>
<dbReference type="Pfam" id="PF11104">
    <property type="entry name" value="PilM_2"/>
    <property type="match status" value="1"/>
</dbReference>
<evidence type="ECO:0000259" key="1">
    <source>
        <dbReference type="SMART" id="SM00842"/>
    </source>
</evidence>
<organism evidence="2">
    <name type="scientific">Candidatus Nitricoxidivorans perseverans</name>
    <dbReference type="NCBI Taxonomy" id="2975601"/>
    <lineage>
        <taxon>Bacteria</taxon>
        <taxon>Pseudomonadati</taxon>
        <taxon>Pseudomonadota</taxon>
        <taxon>Betaproteobacteria</taxon>
        <taxon>Nitrosomonadales</taxon>
        <taxon>Sterolibacteriaceae</taxon>
        <taxon>Candidatus Nitricoxidivorans</taxon>
    </lineage>
</organism>
<feature type="domain" description="SHS2" evidence="1">
    <location>
        <begin position="1"/>
        <end position="168"/>
    </location>
</feature>
<dbReference type="PIRSF" id="PIRSF019169">
    <property type="entry name" value="PilM"/>
    <property type="match status" value="1"/>
</dbReference>
<dbReference type="InterPro" id="IPR043129">
    <property type="entry name" value="ATPase_NBD"/>
</dbReference>
<dbReference type="PANTHER" id="PTHR32432">
    <property type="entry name" value="CELL DIVISION PROTEIN FTSA-RELATED"/>
    <property type="match status" value="1"/>
</dbReference>
<dbReference type="CDD" id="cd24049">
    <property type="entry name" value="ASKHA_NBD_PilM"/>
    <property type="match status" value="1"/>
</dbReference>
<protein>
    <submittedName>
        <fullName evidence="2">Pilus assembly protein PilM</fullName>
    </submittedName>
</protein>
<dbReference type="Proteomes" id="UP001234916">
    <property type="component" value="Chromosome"/>
</dbReference>
<accession>A0AA49FMX9</accession>